<dbReference type="SUPFAM" id="SSF52200">
    <property type="entry name" value="Toll/Interleukin receptor TIR domain"/>
    <property type="match status" value="1"/>
</dbReference>
<dbReference type="InterPro" id="IPR002589">
    <property type="entry name" value="Macro_dom"/>
</dbReference>
<dbReference type="Gene3D" id="3.40.50.10140">
    <property type="entry name" value="Toll/interleukin-1 receptor homology (TIR) domain"/>
    <property type="match status" value="1"/>
</dbReference>
<dbReference type="EMBL" id="CP023778">
    <property type="protein sequence ID" value="ATL68967.1"/>
    <property type="molecule type" value="Genomic_DNA"/>
</dbReference>
<dbReference type="Pfam" id="PF13676">
    <property type="entry name" value="TIR_2"/>
    <property type="match status" value="1"/>
</dbReference>
<dbReference type="SUPFAM" id="SSF52949">
    <property type="entry name" value="Macro domain-like"/>
    <property type="match status" value="1"/>
</dbReference>
<dbReference type="PROSITE" id="PS51154">
    <property type="entry name" value="MACRO"/>
    <property type="match status" value="1"/>
</dbReference>
<sequence length="386" mass="42424">MRGGPGSMVAVFVSYRVRDEPGYATLVHRELARRFGFGQVFLAARSIGLGDNFGDRIRQTLTQCQVLLAVIGPRWLPGLGDPETDWVQVEIREAFTRRMRVIPILVEDTAMPRELDLPTGIKPLARCQHLRLRHYSVDNDLARLLQQLTNVLPVLADNAPASGTPAWFRFADRPRSTAGLSILAGSILRATTADIWVNSENTEMRMARPTDLSVSGIIRYWGARRDETGHITADIIADALEEHVGERRPVAPTTAIATESGELRRTHNVAYIVHVAAVHGEPGAGYRQVGDIGGCVRNALGLAETLIGTLRRRTILFPLLGTGVAGADITDTVQMIVSAATEYLTDHTDSRLRWIQFLGYSQREHQALVDAFRSLPLMPGEANGSP</sequence>
<name>A0A291RNN8_9NOCA</name>
<dbReference type="Gene3D" id="3.40.220.10">
    <property type="entry name" value="Leucine Aminopeptidase, subunit E, domain 1"/>
    <property type="match status" value="1"/>
</dbReference>
<gene>
    <name evidence="2" type="ORF">CRH09_25080</name>
</gene>
<dbReference type="AlphaFoldDB" id="A0A291RNN8"/>
<dbReference type="InterPro" id="IPR000157">
    <property type="entry name" value="TIR_dom"/>
</dbReference>
<dbReference type="GO" id="GO:0007165">
    <property type="term" value="P:signal transduction"/>
    <property type="evidence" value="ECO:0007669"/>
    <property type="project" value="InterPro"/>
</dbReference>
<dbReference type="InterPro" id="IPR035897">
    <property type="entry name" value="Toll_tir_struct_dom_sf"/>
</dbReference>
<evidence type="ECO:0000313" key="2">
    <source>
        <dbReference type="EMBL" id="ATL68967.1"/>
    </source>
</evidence>
<dbReference type="Proteomes" id="UP000221961">
    <property type="component" value="Chromosome"/>
</dbReference>
<dbReference type="KEGG" id="ntp:CRH09_25080"/>
<dbReference type="InterPro" id="IPR043472">
    <property type="entry name" value="Macro_dom-like"/>
</dbReference>
<organism evidence="2 3">
    <name type="scientific">Nocardia terpenica</name>
    <dbReference type="NCBI Taxonomy" id="455432"/>
    <lineage>
        <taxon>Bacteria</taxon>
        <taxon>Bacillati</taxon>
        <taxon>Actinomycetota</taxon>
        <taxon>Actinomycetes</taxon>
        <taxon>Mycobacteriales</taxon>
        <taxon>Nocardiaceae</taxon>
        <taxon>Nocardia</taxon>
    </lineage>
</organism>
<protein>
    <recommendedName>
        <fullName evidence="1">Macro domain-containing protein</fullName>
    </recommendedName>
</protein>
<feature type="domain" description="Macro" evidence="1">
    <location>
        <begin position="167"/>
        <end position="376"/>
    </location>
</feature>
<accession>A0A291RNN8</accession>
<evidence type="ECO:0000313" key="3">
    <source>
        <dbReference type="Proteomes" id="UP000221961"/>
    </source>
</evidence>
<evidence type="ECO:0000259" key="1">
    <source>
        <dbReference type="PROSITE" id="PS51154"/>
    </source>
</evidence>
<dbReference type="Pfam" id="PF01661">
    <property type="entry name" value="Macro"/>
    <property type="match status" value="1"/>
</dbReference>
<reference evidence="2 3" key="1">
    <citation type="submission" date="2017-10" db="EMBL/GenBank/DDBJ databases">
        <title>Comparative genomics between pathogenic Norcardia.</title>
        <authorList>
            <person name="Zeng L."/>
        </authorList>
    </citation>
    <scope>NUCLEOTIDE SEQUENCE [LARGE SCALE GENOMIC DNA]</scope>
    <source>
        <strain evidence="2 3">NC_YFY_NT001</strain>
    </source>
</reference>
<proteinExistence type="predicted"/>